<dbReference type="Proteomes" id="UP000612956">
    <property type="component" value="Unassembled WGS sequence"/>
</dbReference>
<dbReference type="EMBL" id="BMMW01000001">
    <property type="protein sequence ID" value="GGK41547.1"/>
    <property type="molecule type" value="Genomic_DNA"/>
</dbReference>
<dbReference type="AlphaFoldDB" id="A0A917QBB1"/>
<feature type="transmembrane region" description="Helical" evidence="1">
    <location>
        <begin position="140"/>
        <end position="163"/>
    </location>
</feature>
<accession>A0A917QBB1</accession>
<keyword evidence="1" id="KW-1133">Transmembrane helix</keyword>
<evidence type="ECO:0000313" key="3">
    <source>
        <dbReference type="Proteomes" id="UP000612956"/>
    </source>
</evidence>
<keyword evidence="1" id="KW-0812">Transmembrane</keyword>
<sequence length="199" mass="21294">MPTMSLAQQLSLPLLFDRGLALARAREVDEELDRAFESIPRDHSICPGFGPRWAVSATHLARATVVAAPVLSSSAGSHALGRRSMSVDSEASARKAAGIPVREGRQTRALRTDQLARTPYSVRSTLSTPVPNYRVDQARVGLATLAICSLTSALIVVAFLALAHLRAGDFAGQAEFGTQKLERVATVDAPRFAEGVAYR</sequence>
<organism evidence="2 3">
    <name type="scientific">Nocardia camponoti</name>
    <dbReference type="NCBI Taxonomy" id="1616106"/>
    <lineage>
        <taxon>Bacteria</taxon>
        <taxon>Bacillati</taxon>
        <taxon>Actinomycetota</taxon>
        <taxon>Actinomycetes</taxon>
        <taxon>Mycobacteriales</taxon>
        <taxon>Nocardiaceae</taxon>
        <taxon>Nocardia</taxon>
    </lineage>
</organism>
<protein>
    <submittedName>
        <fullName evidence="2">Uncharacterized protein</fullName>
    </submittedName>
</protein>
<gene>
    <name evidence="2" type="ORF">GCM10011591_11260</name>
</gene>
<comment type="caution">
    <text evidence="2">The sequence shown here is derived from an EMBL/GenBank/DDBJ whole genome shotgun (WGS) entry which is preliminary data.</text>
</comment>
<reference evidence="2" key="1">
    <citation type="journal article" date="2014" name="Int. J. Syst. Evol. Microbiol.">
        <title>Complete genome sequence of Corynebacterium casei LMG S-19264T (=DSM 44701T), isolated from a smear-ripened cheese.</title>
        <authorList>
            <consortium name="US DOE Joint Genome Institute (JGI-PGF)"/>
            <person name="Walter F."/>
            <person name="Albersmeier A."/>
            <person name="Kalinowski J."/>
            <person name="Ruckert C."/>
        </authorList>
    </citation>
    <scope>NUCLEOTIDE SEQUENCE</scope>
    <source>
        <strain evidence="2">CGMCC 4.7278</strain>
    </source>
</reference>
<proteinExistence type="predicted"/>
<dbReference type="RefSeq" id="WP_188827704.1">
    <property type="nucleotide sequence ID" value="NZ_BMMW01000001.1"/>
</dbReference>
<evidence type="ECO:0000313" key="2">
    <source>
        <dbReference type="EMBL" id="GGK41547.1"/>
    </source>
</evidence>
<name>A0A917QBB1_9NOCA</name>
<evidence type="ECO:0000256" key="1">
    <source>
        <dbReference type="SAM" id="Phobius"/>
    </source>
</evidence>
<reference evidence="2" key="2">
    <citation type="submission" date="2020-09" db="EMBL/GenBank/DDBJ databases">
        <authorList>
            <person name="Sun Q."/>
            <person name="Zhou Y."/>
        </authorList>
    </citation>
    <scope>NUCLEOTIDE SEQUENCE</scope>
    <source>
        <strain evidence="2">CGMCC 4.7278</strain>
    </source>
</reference>
<keyword evidence="3" id="KW-1185">Reference proteome</keyword>
<keyword evidence="1" id="KW-0472">Membrane</keyword>